<proteinExistence type="predicted"/>
<reference evidence="5 6" key="1">
    <citation type="submission" date="2017-07" db="EMBL/GenBank/DDBJ databases">
        <title>Draft Genome Sequences of Select Purple Nonsulfur Bacteria.</title>
        <authorList>
            <person name="Lasarre B."/>
            <person name="Mckinlay J.B."/>
        </authorList>
    </citation>
    <scope>NUCLEOTIDE SEQUENCE [LARGE SCALE GENOMIC DNA]</scope>
    <source>
        <strain evidence="5 6">DSM 11290</strain>
    </source>
</reference>
<protein>
    <recommendedName>
        <fullName evidence="4">HTH gntR-type domain-containing protein</fullName>
    </recommendedName>
</protein>
<dbReference type="CDD" id="cd07377">
    <property type="entry name" value="WHTH_GntR"/>
    <property type="match status" value="1"/>
</dbReference>
<dbReference type="RefSeq" id="WP_111433578.1">
    <property type="nucleotide sequence ID" value="NZ_JACIGG010000009.1"/>
</dbReference>
<dbReference type="GO" id="GO:0003677">
    <property type="term" value="F:DNA binding"/>
    <property type="evidence" value="ECO:0007669"/>
    <property type="project" value="UniProtKB-KW"/>
</dbReference>
<sequence length="231" mass="25888">MEPVTRIRLSESAVDAIKQMIADDGFAPGDKFYSENDLKARLGVSRSSVREAVRILEARGQLSVKHGKGIFITDSESQSFDAFVEWLKTNEVSLRENFEVRLMIEPQVARLSAINATPEDIAQLACVHEQLLRTANEGNAAETIVHDREFHRLLSQATRNKVLFALIRSLVRSQIDGWISSLHIPNRLEKTMVEHSRILDAVRNGDAEAAMVEMTTHLNNALEDVIASSKR</sequence>
<keyword evidence="2" id="KW-0238">DNA-binding</keyword>
<dbReference type="PANTHER" id="PTHR43537:SF5">
    <property type="entry name" value="UXU OPERON TRANSCRIPTIONAL REGULATOR"/>
    <property type="match status" value="1"/>
</dbReference>
<comment type="caution">
    <text evidence="5">The sequence shown here is derived from an EMBL/GenBank/DDBJ whole genome shotgun (WGS) entry which is preliminary data.</text>
</comment>
<dbReference type="Pfam" id="PF00392">
    <property type="entry name" value="GntR"/>
    <property type="match status" value="1"/>
</dbReference>
<dbReference type="PRINTS" id="PR00035">
    <property type="entry name" value="HTHGNTR"/>
</dbReference>
<dbReference type="Gene3D" id="1.10.10.10">
    <property type="entry name" value="Winged helix-like DNA-binding domain superfamily/Winged helix DNA-binding domain"/>
    <property type="match status" value="1"/>
</dbReference>
<name>A0A327JTU2_9HYPH</name>
<dbReference type="InterPro" id="IPR000524">
    <property type="entry name" value="Tscrpt_reg_HTH_GntR"/>
</dbReference>
<dbReference type="InterPro" id="IPR008920">
    <property type="entry name" value="TF_FadR/GntR_C"/>
</dbReference>
<evidence type="ECO:0000256" key="2">
    <source>
        <dbReference type="ARBA" id="ARBA00023125"/>
    </source>
</evidence>
<dbReference type="Proteomes" id="UP000249299">
    <property type="component" value="Unassembled WGS sequence"/>
</dbReference>
<dbReference type="SUPFAM" id="SSF46785">
    <property type="entry name" value="Winged helix' DNA-binding domain"/>
    <property type="match status" value="1"/>
</dbReference>
<evidence type="ECO:0000313" key="6">
    <source>
        <dbReference type="Proteomes" id="UP000249299"/>
    </source>
</evidence>
<keyword evidence="1" id="KW-0805">Transcription regulation</keyword>
<keyword evidence="3" id="KW-0804">Transcription</keyword>
<dbReference type="SMART" id="SM00895">
    <property type="entry name" value="FCD"/>
    <property type="match status" value="1"/>
</dbReference>
<accession>A0A327JTU2</accession>
<dbReference type="EMBL" id="NPEV01000010">
    <property type="protein sequence ID" value="RAI28322.1"/>
    <property type="molecule type" value="Genomic_DNA"/>
</dbReference>
<dbReference type="AlphaFoldDB" id="A0A327JTU2"/>
<evidence type="ECO:0000259" key="4">
    <source>
        <dbReference type="PROSITE" id="PS50949"/>
    </source>
</evidence>
<dbReference type="OrthoDB" id="9028214at2"/>
<dbReference type="PROSITE" id="PS50949">
    <property type="entry name" value="HTH_GNTR"/>
    <property type="match status" value="1"/>
</dbReference>
<dbReference type="SMART" id="SM00345">
    <property type="entry name" value="HTH_GNTR"/>
    <property type="match status" value="1"/>
</dbReference>
<dbReference type="GO" id="GO:0003700">
    <property type="term" value="F:DNA-binding transcription factor activity"/>
    <property type="evidence" value="ECO:0007669"/>
    <property type="project" value="InterPro"/>
</dbReference>
<dbReference type="PANTHER" id="PTHR43537">
    <property type="entry name" value="TRANSCRIPTIONAL REGULATOR, GNTR FAMILY"/>
    <property type="match status" value="1"/>
</dbReference>
<feature type="domain" description="HTH gntR-type" evidence="4">
    <location>
        <begin position="7"/>
        <end position="75"/>
    </location>
</feature>
<gene>
    <name evidence="5" type="ORF">CH339_06790</name>
</gene>
<dbReference type="InterPro" id="IPR011711">
    <property type="entry name" value="GntR_C"/>
</dbReference>
<evidence type="ECO:0000256" key="1">
    <source>
        <dbReference type="ARBA" id="ARBA00023015"/>
    </source>
</evidence>
<dbReference type="SUPFAM" id="SSF48008">
    <property type="entry name" value="GntR ligand-binding domain-like"/>
    <property type="match status" value="1"/>
</dbReference>
<organism evidence="5 6">
    <name type="scientific">Rhodobium orientis</name>
    <dbReference type="NCBI Taxonomy" id="34017"/>
    <lineage>
        <taxon>Bacteria</taxon>
        <taxon>Pseudomonadati</taxon>
        <taxon>Pseudomonadota</taxon>
        <taxon>Alphaproteobacteria</taxon>
        <taxon>Hyphomicrobiales</taxon>
        <taxon>Rhodobiaceae</taxon>
        <taxon>Rhodobium</taxon>
    </lineage>
</organism>
<dbReference type="Gene3D" id="1.20.120.530">
    <property type="entry name" value="GntR ligand-binding domain-like"/>
    <property type="match status" value="1"/>
</dbReference>
<evidence type="ECO:0000313" key="5">
    <source>
        <dbReference type="EMBL" id="RAI28322.1"/>
    </source>
</evidence>
<dbReference type="InterPro" id="IPR036388">
    <property type="entry name" value="WH-like_DNA-bd_sf"/>
</dbReference>
<keyword evidence="6" id="KW-1185">Reference proteome</keyword>
<dbReference type="Pfam" id="PF07729">
    <property type="entry name" value="FCD"/>
    <property type="match status" value="1"/>
</dbReference>
<evidence type="ECO:0000256" key="3">
    <source>
        <dbReference type="ARBA" id="ARBA00023163"/>
    </source>
</evidence>
<dbReference type="InterPro" id="IPR036390">
    <property type="entry name" value="WH_DNA-bd_sf"/>
</dbReference>